<evidence type="ECO:0000313" key="10">
    <source>
        <dbReference type="EMBL" id="KAK2601510.1"/>
    </source>
</evidence>
<comment type="pathway">
    <text evidence="2">Mycotoxin biosynthesis.</text>
</comment>
<organism evidence="10 11">
    <name type="scientific">Phomopsis amygdali</name>
    <name type="common">Fusicoccum amygdali</name>
    <dbReference type="NCBI Taxonomy" id="1214568"/>
    <lineage>
        <taxon>Eukaryota</taxon>
        <taxon>Fungi</taxon>
        <taxon>Dikarya</taxon>
        <taxon>Ascomycota</taxon>
        <taxon>Pezizomycotina</taxon>
        <taxon>Sordariomycetes</taxon>
        <taxon>Sordariomycetidae</taxon>
        <taxon>Diaporthales</taxon>
        <taxon>Diaporthaceae</taxon>
        <taxon>Diaporthe</taxon>
    </lineage>
</organism>
<evidence type="ECO:0000256" key="2">
    <source>
        <dbReference type="ARBA" id="ARBA00004685"/>
    </source>
</evidence>
<accession>A0AAD9W1K1</accession>
<dbReference type="Proteomes" id="UP001265746">
    <property type="component" value="Unassembled WGS sequence"/>
</dbReference>
<dbReference type="GO" id="GO:0043386">
    <property type="term" value="P:mycotoxin biosynthetic process"/>
    <property type="evidence" value="ECO:0007669"/>
    <property type="project" value="InterPro"/>
</dbReference>
<keyword evidence="5" id="KW-0560">Oxidoreductase</keyword>
<name>A0AAD9W1K1_PHOAM</name>
<comment type="caution">
    <text evidence="10">The sequence shown here is derived from an EMBL/GenBank/DDBJ whole genome shotgun (WGS) entry which is preliminary data.</text>
</comment>
<keyword evidence="8" id="KW-0325">Glycoprotein</keyword>
<keyword evidence="6" id="KW-0843">Virulence</keyword>
<evidence type="ECO:0000256" key="3">
    <source>
        <dbReference type="ARBA" id="ARBA00022692"/>
    </source>
</evidence>
<dbReference type="PANTHER" id="PTHR33365">
    <property type="entry name" value="YALI0B05434P"/>
    <property type="match status" value="1"/>
</dbReference>
<comment type="subcellular location">
    <subcellularLocation>
        <location evidence="1">Membrane</location>
        <topology evidence="1">Single-pass membrane protein</topology>
    </subcellularLocation>
</comment>
<dbReference type="AlphaFoldDB" id="A0AAD9W1K1"/>
<evidence type="ECO:0000256" key="5">
    <source>
        <dbReference type="ARBA" id="ARBA00023002"/>
    </source>
</evidence>
<comment type="similarity">
    <text evidence="9">Belongs to the ustYa family.</text>
</comment>
<dbReference type="EMBL" id="JAUJFL010000006">
    <property type="protein sequence ID" value="KAK2601510.1"/>
    <property type="molecule type" value="Genomic_DNA"/>
</dbReference>
<evidence type="ECO:0000256" key="7">
    <source>
        <dbReference type="ARBA" id="ARBA00023136"/>
    </source>
</evidence>
<evidence type="ECO:0000256" key="8">
    <source>
        <dbReference type="ARBA" id="ARBA00023180"/>
    </source>
</evidence>
<evidence type="ECO:0000256" key="6">
    <source>
        <dbReference type="ARBA" id="ARBA00023026"/>
    </source>
</evidence>
<keyword evidence="3" id="KW-0812">Transmembrane</keyword>
<dbReference type="GO" id="GO:0016020">
    <property type="term" value="C:membrane"/>
    <property type="evidence" value="ECO:0007669"/>
    <property type="project" value="UniProtKB-SubCell"/>
</dbReference>
<evidence type="ECO:0000313" key="11">
    <source>
        <dbReference type="Proteomes" id="UP001265746"/>
    </source>
</evidence>
<evidence type="ECO:0000256" key="1">
    <source>
        <dbReference type="ARBA" id="ARBA00004167"/>
    </source>
</evidence>
<dbReference type="InterPro" id="IPR021765">
    <property type="entry name" value="UstYa-like"/>
</dbReference>
<evidence type="ECO:0000256" key="4">
    <source>
        <dbReference type="ARBA" id="ARBA00022989"/>
    </source>
</evidence>
<dbReference type="Pfam" id="PF11807">
    <property type="entry name" value="UstYa"/>
    <property type="match status" value="1"/>
</dbReference>
<keyword evidence="11" id="KW-1185">Reference proteome</keyword>
<protein>
    <submittedName>
        <fullName evidence="10">Uncharacterized protein</fullName>
    </submittedName>
</protein>
<gene>
    <name evidence="10" type="ORF">N8I77_010957</name>
</gene>
<proteinExistence type="inferred from homology"/>
<keyword evidence="7" id="KW-0472">Membrane</keyword>
<reference evidence="10" key="1">
    <citation type="submission" date="2023-06" db="EMBL/GenBank/DDBJ databases">
        <authorList>
            <person name="Noh H."/>
        </authorList>
    </citation>
    <scope>NUCLEOTIDE SEQUENCE</scope>
    <source>
        <strain evidence="10">DUCC20226</strain>
    </source>
</reference>
<evidence type="ECO:0000256" key="9">
    <source>
        <dbReference type="ARBA" id="ARBA00035112"/>
    </source>
</evidence>
<keyword evidence="4" id="KW-1133">Transmembrane helix</keyword>
<dbReference type="PANTHER" id="PTHR33365:SF11">
    <property type="entry name" value="TAT PATHWAY SIGNAL SEQUENCE"/>
    <property type="match status" value="1"/>
</dbReference>
<sequence>MHITDPVVSEVFMIDPLFNLERTDKQSEDAWLAYESRFVEIHDPEQYGLPPSTQLVEGGPHAYSLAAYHQLHCLAVVRFAWHTLLNNGSAALEQPFPGQAHFSEGYTIGSHMGHCVEIIRHALTCYADATLEPLFQEDGIHPSKEIASGWGVHHTCRNLDSLTSWADSKSIHIYAKGDLNG</sequence>
<dbReference type="GO" id="GO:0016491">
    <property type="term" value="F:oxidoreductase activity"/>
    <property type="evidence" value="ECO:0007669"/>
    <property type="project" value="UniProtKB-KW"/>
</dbReference>